<dbReference type="SUPFAM" id="SSF57850">
    <property type="entry name" value="RING/U-box"/>
    <property type="match status" value="1"/>
</dbReference>
<feature type="coiled-coil region" evidence="15">
    <location>
        <begin position="207"/>
        <end position="235"/>
    </location>
</feature>
<evidence type="ECO:0000256" key="14">
    <source>
        <dbReference type="PROSITE-ProRule" id="PRU00228"/>
    </source>
</evidence>
<dbReference type="FunCoup" id="H2YZW9">
    <property type="interactions" value="148"/>
</dbReference>
<reference evidence="20" key="2">
    <citation type="submission" date="2025-08" db="UniProtKB">
        <authorList>
            <consortium name="Ensembl"/>
        </authorList>
    </citation>
    <scope>IDENTIFICATION</scope>
</reference>
<dbReference type="PROSITE" id="PS51727">
    <property type="entry name" value="CBP_P300_HAT"/>
    <property type="match status" value="1"/>
</dbReference>
<evidence type="ECO:0000256" key="1">
    <source>
        <dbReference type="ARBA" id="ARBA00004123"/>
    </source>
</evidence>
<keyword evidence="11" id="KW-0539">Nucleus</keyword>
<name>H2YZW9_CIOSA</name>
<feature type="compositionally biased region" description="Polar residues" evidence="16">
    <location>
        <begin position="518"/>
        <end position="550"/>
    </location>
</feature>
<dbReference type="HOGENOM" id="CLU_346335_0_0_1"/>
<feature type="region of interest" description="Disordered" evidence="16">
    <location>
        <begin position="685"/>
        <end position="731"/>
    </location>
</feature>
<dbReference type="Gene3D" id="3.30.60.90">
    <property type="match status" value="1"/>
</dbReference>
<comment type="subcellular location">
    <subcellularLocation>
        <location evidence="1">Nucleus</location>
    </subcellularLocation>
</comment>
<feature type="domain" description="ZZ-type" evidence="18">
    <location>
        <begin position="359"/>
        <end position="407"/>
    </location>
</feature>
<keyword evidence="3" id="KW-0808">Transferase</keyword>
<dbReference type="GeneTree" id="ENSGT00940000166210"/>
<keyword evidence="5 14" id="KW-0863">Zinc-finger</keyword>
<dbReference type="GO" id="GO:0003713">
    <property type="term" value="F:transcription coactivator activity"/>
    <property type="evidence" value="ECO:0007669"/>
    <property type="project" value="TreeGrafter"/>
</dbReference>
<keyword evidence="9" id="KW-0010">Activator</keyword>
<dbReference type="GO" id="GO:0031490">
    <property type="term" value="F:chromatin DNA binding"/>
    <property type="evidence" value="ECO:0007669"/>
    <property type="project" value="TreeGrafter"/>
</dbReference>
<evidence type="ECO:0000259" key="17">
    <source>
        <dbReference type="PROSITE" id="PS50134"/>
    </source>
</evidence>
<dbReference type="InterPro" id="IPR000433">
    <property type="entry name" value="Znf_ZZ"/>
</dbReference>
<evidence type="ECO:0000256" key="12">
    <source>
        <dbReference type="ARBA" id="ARBA00048017"/>
    </source>
</evidence>
<evidence type="ECO:0000256" key="5">
    <source>
        <dbReference type="ARBA" id="ARBA00022771"/>
    </source>
</evidence>
<dbReference type="GO" id="GO:0000123">
    <property type="term" value="C:histone acetyltransferase complex"/>
    <property type="evidence" value="ECO:0007669"/>
    <property type="project" value="TreeGrafter"/>
</dbReference>
<keyword evidence="8" id="KW-0805">Transcription regulation</keyword>
<evidence type="ECO:0000256" key="11">
    <source>
        <dbReference type="ARBA" id="ARBA00023242"/>
    </source>
</evidence>
<keyword evidence="21" id="KW-1185">Reference proteome</keyword>
<evidence type="ECO:0000256" key="2">
    <source>
        <dbReference type="ARBA" id="ARBA00013184"/>
    </source>
</evidence>
<keyword evidence="7" id="KW-0156">Chromatin regulator</keyword>
<feature type="region of interest" description="Disordered" evidence="16">
    <location>
        <begin position="243"/>
        <end position="269"/>
    </location>
</feature>
<feature type="compositionally biased region" description="Basic residues" evidence="16">
    <location>
        <begin position="247"/>
        <end position="269"/>
    </location>
</feature>
<dbReference type="PANTHER" id="PTHR13808:SF1">
    <property type="entry name" value="HISTONE ACETYLTRANSFERASE"/>
    <property type="match status" value="1"/>
</dbReference>
<comment type="catalytic activity">
    <reaction evidence="12">
        <text>L-lysyl-[protein] + acetyl-CoA = N(6)-acetyl-L-lysyl-[protein] + CoA + H(+)</text>
        <dbReference type="Rhea" id="RHEA:45948"/>
        <dbReference type="Rhea" id="RHEA-COMP:9752"/>
        <dbReference type="Rhea" id="RHEA-COMP:10731"/>
        <dbReference type="ChEBI" id="CHEBI:15378"/>
        <dbReference type="ChEBI" id="CHEBI:29969"/>
        <dbReference type="ChEBI" id="CHEBI:57287"/>
        <dbReference type="ChEBI" id="CHEBI:57288"/>
        <dbReference type="ChEBI" id="CHEBI:61930"/>
        <dbReference type="EC" id="2.3.1.48"/>
    </reaction>
</comment>
<evidence type="ECO:0000256" key="10">
    <source>
        <dbReference type="ARBA" id="ARBA00023163"/>
    </source>
</evidence>
<reference evidence="20" key="3">
    <citation type="submission" date="2025-09" db="UniProtKB">
        <authorList>
            <consortium name="Ensembl"/>
        </authorList>
    </citation>
    <scope>IDENTIFICATION</scope>
</reference>
<reference evidence="21" key="1">
    <citation type="submission" date="2003-08" db="EMBL/GenBank/DDBJ databases">
        <authorList>
            <person name="Birren B."/>
            <person name="Nusbaum C."/>
            <person name="Abebe A."/>
            <person name="Abouelleil A."/>
            <person name="Adekoya E."/>
            <person name="Ait-zahra M."/>
            <person name="Allen N."/>
            <person name="Allen T."/>
            <person name="An P."/>
            <person name="Anderson M."/>
            <person name="Anderson S."/>
            <person name="Arachchi H."/>
            <person name="Armbruster J."/>
            <person name="Bachantsang P."/>
            <person name="Baldwin J."/>
            <person name="Barry A."/>
            <person name="Bayul T."/>
            <person name="Blitshsteyn B."/>
            <person name="Bloom T."/>
            <person name="Blye J."/>
            <person name="Boguslavskiy L."/>
            <person name="Borowsky M."/>
            <person name="Boukhgalter B."/>
            <person name="Brunache A."/>
            <person name="Butler J."/>
            <person name="Calixte N."/>
            <person name="Calvo S."/>
            <person name="Camarata J."/>
            <person name="Campo K."/>
            <person name="Chang J."/>
            <person name="Cheshatsang Y."/>
            <person name="Citroen M."/>
            <person name="Collymore A."/>
            <person name="Considine T."/>
            <person name="Cook A."/>
            <person name="Cooke P."/>
            <person name="Corum B."/>
            <person name="Cuomo C."/>
            <person name="David R."/>
            <person name="Dawoe T."/>
            <person name="Degray S."/>
            <person name="Dodge S."/>
            <person name="Dooley K."/>
            <person name="Dorje P."/>
            <person name="Dorjee K."/>
            <person name="Dorris L."/>
            <person name="Duffey N."/>
            <person name="Dupes A."/>
            <person name="Elkins T."/>
            <person name="Engels R."/>
            <person name="Erickson J."/>
            <person name="Farina A."/>
            <person name="Faro S."/>
            <person name="Ferreira P."/>
            <person name="Fischer H."/>
            <person name="Fitzgerald M."/>
            <person name="Foley K."/>
            <person name="Gage D."/>
            <person name="Galagan J."/>
            <person name="Gearin G."/>
            <person name="Gnerre S."/>
            <person name="Gnirke A."/>
            <person name="Goyette A."/>
            <person name="Graham J."/>
            <person name="Grandbois E."/>
            <person name="Gyaltsen K."/>
            <person name="Hafez N."/>
            <person name="Hagopian D."/>
            <person name="Hagos B."/>
            <person name="Hall J."/>
            <person name="Hatcher B."/>
            <person name="Heller A."/>
            <person name="Higgins H."/>
            <person name="Honan T."/>
            <person name="Horn A."/>
            <person name="Houde N."/>
            <person name="Hughes L."/>
            <person name="Hulme W."/>
            <person name="Husby E."/>
            <person name="Iliev I."/>
            <person name="Jaffe D."/>
            <person name="Jones C."/>
            <person name="Kamal M."/>
            <person name="Kamat A."/>
            <person name="Kamvysselis M."/>
            <person name="Karlsson E."/>
            <person name="Kells C."/>
            <person name="Kieu A."/>
            <person name="Kisner P."/>
            <person name="Kodira C."/>
            <person name="Kulbokas E."/>
            <person name="Labutti K."/>
            <person name="Lama D."/>
            <person name="Landers T."/>
            <person name="Leger J."/>
            <person name="Levine S."/>
            <person name="Lewis D."/>
            <person name="Lewis T."/>
            <person name="Lindblad-toh K."/>
            <person name="Liu X."/>
            <person name="Lokyitsang T."/>
            <person name="Lokyitsang Y."/>
            <person name="Lucien O."/>
            <person name="Lui A."/>
            <person name="Ma L.J."/>
            <person name="Mabbitt R."/>
            <person name="Macdonald J."/>
            <person name="Maclean C."/>
            <person name="Major J."/>
            <person name="Manning J."/>
            <person name="Marabella R."/>
            <person name="Maru K."/>
            <person name="Matthews C."/>
            <person name="Mauceli E."/>
            <person name="Mccarthy M."/>
            <person name="Mcdonough S."/>
            <person name="Mcghee T."/>
            <person name="Meldrim J."/>
            <person name="Meneus L."/>
            <person name="Mesirov J."/>
            <person name="Mihalev A."/>
            <person name="Mihova T."/>
            <person name="Mikkelsen T."/>
            <person name="Mlenga V."/>
            <person name="Moru K."/>
            <person name="Mozes J."/>
            <person name="Mulrain L."/>
            <person name="Munson G."/>
            <person name="Naylor J."/>
            <person name="Newes C."/>
            <person name="Nguyen C."/>
            <person name="Nguyen N."/>
            <person name="Nguyen T."/>
            <person name="Nicol R."/>
            <person name="Nielsen C."/>
            <person name="Nizzari M."/>
            <person name="Norbu C."/>
            <person name="Norbu N."/>
            <person name="O'donnell P."/>
            <person name="Okoawo O."/>
            <person name="O'leary S."/>
            <person name="Omotosho B."/>
            <person name="O'neill K."/>
            <person name="Osman S."/>
            <person name="Parker S."/>
            <person name="Perrin D."/>
            <person name="Phunkhang P."/>
            <person name="Piqani B."/>
            <person name="Purcell S."/>
            <person name="Rachupka T."/>
            <person name="Ramasamy U."/>
            <person name="Rameau R."/>
            <person name="Ray V."/>
            <person name="Raymond C."/>
            <person name="Retta R."/>
            <person name="Richardson S."/>
            <person name="Rise C."/>
            <person name="Rodriguez J."/>
            <person name="Rogers J."/>
            <person name="Rogov P."/>
            <person name="Rutman M."/>
            <person name="Schupbach R."/>
            <person name="Seaman C."/>
            <person name="Settipalli S."/>
            <person name="Sharpe T."/>
            <person name="Sheridan J."/>
            <person name="Sherpa N."/>
            <person name="Shi J."/>
            <person name="Smirnov S."/>
            <person name="Smith C."/>
            <person name="Sougnez C."/>
            <person name="Spencer B."/>
            <person name="Stalker J."/>
            <person name="Stange-thomann N."/>
            <person name="Stavropoulos S."/>
            <person name="Stetson K."/>
            <person name="Stone C."/>
            <person name="Stone S."/>
            <person name="Stubbs M."/>
            <person name="Talamas J."/>
            <person name="Tchuinga P."/>
            <person name="Tenzing P."/>
            <person name="Tesfaye S."/>
            <person name="Theodore J."/>
            <person name="Thoulutsang Y."/>
            <person name="Topham K."/>
            <person name="Towey S."/>
            <person name="Tsamla T."/>
            <person name="Tsomo N."/>
            <person name="Vallee D."/>
            <person name="Vassiliev H."/>
            <person name="Venkataraman V."/>
            <person name="Vinson J."/>
            <person name="Vo A."/>
            <person name="Wade C."/>
            <person name="Wang S."/>
            <person name="Wangchuk T."/>
            <person name="Wangdi T."/>
            <person name="Whittaker C."/>
            <person name="Wilkinson J."/>
            <person name="Wu Y."/>
            <person name="Wyman D."/>
            <person name="Yadav S."/>
            <person name="Yang S."/>
            <person name="Yang X."/>
            <person name="Yeager S."/>
            <person name="Yee E."/>
            <person name="Young G."/>
            <person name="Zainoun J."/>
            <person name="Zembeck L."/>
            <person name="Zimmer A."/>
            <person name="Zody M."/>
            <person name="Lander E."/>
        </authorList>
    </citation>
    <scope>NUCLEOTIDE SEQUENCE [LARGE SCALE GENOMIC DNA]</scope>
</reference>
<feature type="zinc finger region" description="TAZ-type" evidence="13">
    <location>
        <begin position="419"/>
        <end position="500"/>
    </location>
</feature>
<dbReference type="SUPFAM" id="SSF57933">
    <property type="entry name" value="TAZ domain"/>
    <property type="match status" value="1"/>
</dbReference>
<evidence type="ECO:0000256" key="8">
    <source>
        <dbReference type="ARBA" id="ARBA00023015"/>
    </source>
</evidence>
<dbReference type="STRING" id="51511.ENSCSAVP00000010881"/>
<evidence type="ECO:0000259" key="18">
    <source>
        <dbReference type="PROSITE" id="PS50135"/>
    </source>
</evidence>
<dbReference type="PANTHER" id="PTHR13808">
    <property type="entry name" value="CBP/P300-RELATED"/>
    <property type="match status" value="1"/>
</dbReference>
<dbReference type="Gene3D" id="1.20.1020.10">
    <property type="entry name" value="TAZ domain"/>
    <property type="match status" value="1"/>
</dbReference>
<dbReference type="Pfam" id="PF02135">
    <property type="entry name" value="zf-TAZ"/>
    <property type="match status" value="1"/>
</dbReference>
<evidence type="ECO:0000259" key="19">
    <source>
        <dbReference type="PROSITE" id="PS51727"/>
    </source>
</evidence>
<evidence type="ECO:0000256" key="6">
    <source>
        <dbReference type="ARBA" id="ARBA00022833"/>
    </source>
</evidence>
<dbReference type="GO" id="GO:0005634">
    <property type="term" value="C:nucleus"/>
    <property type="evidence" value="ECO:0007669"/>
    <property type="project" value="UniProtKB-SubCell"/>
</dbReference>
<dbReference type="Pfam" id="PF00569">
    <property type="entry name" value="ZZ"/>
    <property type="match status" value="1"/>
</dbReference>
<evidence type="ECO:0000256" key="9">
    <source>
        <dbReference type="ARBA" id="ARBA00023159"/>
    </source>
</evidence>
<keyword evidence="15" id="KW-0175">Coiled coil</keyword>
<dbReference type="Ensembl" id="ENSCSAVT00000011012.1">
    <property type="protein sequence ID" value="ENSCSAVP00000010881.1"/>
    <property type="gene ID" value="ENSCSAVG00000006374.1"/>
</dbReference>
<evidence type="ECO:0000256" key="16">
    <source>
        <dbReference type="SAM" id="MobiDB-lite"/>
    </source>
</evidence>
<feature type="compositionally biased region" description="Low complexity" evidence="16">
    <location>
        <begin position="703"/>
        <end position="727"/>
    </location>
</feature>
<evidence type="ECO:0000256" key="7">
    <source>
        <dbReference type="ARBA" id="ARBA00022853"/>
    </source>
</evidence>
<organism evidence="20 21">
    <name type="scientific">Ciona savignyi</name>
    <name type="common">Pacific transparent sea squirt</name>
    <dbReference type="NCBI Taxonomy" id="51511"/>
    <lineage>
        <taxon>Eukaryota</taxon>
        <taxon>Metazoa</taxon>
        <taxon>Chordata</taxon>
        <taxon>Tunicata</taxon>
        <taxon>Ascidiacea</taxon>
        <taxon>Phlebobranchia</taxon>
        <taxon>Cionidae</taxon>
        <taxon>Ciona</taxon>
    </lineage>
</organism>
<feature type="region of interest" description="Disordered" evidence="16">
    <location>
        <begin position="508"/>
        <end position="554"/>
    </location>
</feature>
<dbReference type="FunFam" id="3.30.60.90:FF:000003">
    <property type="entry name" value="E1A binding protein p300"/>
    <property type="match status" value="1"/>
</dbReference>
<dbReference type="eggNOG" id="KOG1778">
    <property type="taxonomic scope" value="Eukaryota"/>
</dbReference>
<dbReference type="PROSITE" id="PS50134">
    <property type="entry name" value="ZF_TAZ"/>
    <property type="match status" value="1"/>
</dbReference>
<dbReference type="GO" id="GO:0045944">
    <property type="term" value="P:positive regulation of transcription by RNA polymerase II"/>
    <property type="evidence" value="ECO:0007669"/>
    <property type="project" value="TreeGrafter"/>
</dbReference>
<dbReference type="PROSITE" id="PS50135">
    <property type="entry name" value="ZF_ZZ_2"/>
    <property type="match status" value="1"/>
</dbReference>
<feature type="domain" description="TAZ-type" evidence="17">
    <location>
        <begin position="419"/>
        <end position="500"/>
    </location>
</feature>
<evidence type="ECO:0000256" key="13">
    <source>
        <dbReference type="PROSITE-ProRule" id="PRU00203"/>
    </source>
</evidence>
<evidence type="ECO:0000256" key="4">
    <source>
        <dbReference type="ARBA" id="ARBA00022723"/>
    </source>
</evidence>
<evidence type="ECO:0000256" key="15">
    <source>
        <dbReference type="SAM" id="Coils"/>
    </source>
</evidence>
<dbReference type="InterPro" id="IPR031162">
    <property type="entry name" value="CBP_P300_HAT"/>
</dbReference>
<dbReference type="Proteomes" id="UP000007875">
    <property type="component" value="Unassembled WGS sequence"/>
</dbReference>
<dbReference type="InterPro" id="IPR043145">
    <property type="entry name" value="Znf_ZZ_sf"/>
</dbReference>
<dbReference type="GO" id="GO:0008270">
    <property type="term" value="F:zinc ion binding"/>
    <property type="evidence" value="ECO:0007669"/>
    <property type="project" value="UniProtKB-KW"/>
</dbReference>
<dbReference type="InterPro" id="IPR035898">
    <property type="entry name" value="TAZ_dom_sf"/>
</dbReference>
<evidence type="ECO:0000313" key="21">
    <source>
        <dbReference type="Proteomes" id="UP000007875"/>
    </source>
</evidence>
<proteinExistence type="predicted"/>
<dbReference type="GO" id="GO:0004402">
    <property type="term" value="F:histone acetyltransferase activity"/>
    <property type="evidence" value="ECO:0007669"/>
    <property type="project" value="InterPro"/>
</dbReference>
<sequence length="816" mass="92591">SYLKRHDTNNEAGYIHIRSVYIGDKTVEVKSGMKSKFVDSKEMPETFPYRAKAFFAFEEIDGVDLCFFGVHVQEYGSDAPSPNQRRVYLSYLDSVHFFRPRHLRTAVYHEILIGYFEYCKNLGYEFAHIWACPPSEGDDYVFHCHPPEQKIPKPKRLQEWYKKMLDKAIVDQVVLEYKDIYKQAKDDRLQAARELPYFEGDFWPNVLEESIKELEQEEEDRKQQEANEIAAAEEVGFLVLQTQRTTTKSRNRRRQRTKKASQRSAKKKIPQVANDLTDKLYQIMEKHKEVFFVIRLQAADTISKLGSIVDPDPMMPCELMDGRDSFLTLAREKHYEFSSLRRTKWSTMAMLVELHMQGKFDYTCNNCKNRVETPYHCTVCEDFDLCSTCYHQLGHDHKMEQIGLGLDVGSPGAGNGNLESGRTLAVQRCINSLVHACQCRNANCNSPACSRMKKIVTHTKSCKRKAGGGCPICKQLIALCVYHAKICQESKCQVPFCYTLKMRMKQQEQQHRPPATPKQEQPATPMSNSMMGPGTPGSQHGGPSTPNTGMGMSKQMPAHIMSPHGGKGMPQQSMSQQQIRPNGPMGMMNQMQPGGLTSPMSMQHQMQMQQHGAQMSMISPSHQNVPTTFQGNMRPQIYHGGGPPREAVIAAKQAEELARASAHSGPRPTVPVQGGFTRTVGQTMTQRPMMNPGTMPTHRRMHQQQQLQQQLQQQQQQQQGQTQQFQQPAPPYSQVGAVARMVSGTATGNTMQIRLQQQQQQQRLQVRSQNMGIRMQQNPGMGQMMQGQMGQSMPQMAQQGMMGQQGAQQHQVMMQQ</sequence>
<dbReference type="GO" id="GO:0005667">
    <property type="term" value="C:transcription regulator complex"/>
    <property type="evidence" value="ECO:0007669"/>
    <property type="project" value="TreeGrafter"/>
</dbReference>
<keyword evidence="10" id="KW-0804">Transcription</keyword>
<evidence type="ECO:0000256" key="3">
    <source>
        <dbReference type="ARBA" id="ARBA00022679"/>
    </source>
</evidence>
<dbReference type="InParanoid" id="H2YZW9"/>
<evidence type="ECO:0000313" key="20">
    <source>
        <dbReference type="Ensembl" id="ENSCSAVP00000010881.1"/>
    </source>
</evidence>
<keyword evidence="6 13" id="KW-0862">Zinc</keyword>
<dbReference type="SMART" id="SM00291">
    <property type="entry name" value="ZnF_ZZ"/>
    <property type="match status" value="1"/>
</dbReference>
<dbReference type="CDD" id="cd02337">
    <property type="entry name" value="ZZ_CBP"/>
    <property type="match status" value="1"/>
</dbReference>
<dbReference type="AlphaFoldDB" id="H2YZW9"/>
<dbReference type="SMART" id="SM01250">
    <property type="entry name" value="KAT11"/>
    <property type="match status" value="1"/>
</dbReference>
<dbReference type="EC" id="2.3.1.48" evidence="2"/>
<keyword evidence="4 13" id="KW-0479">Metal-binding</keyword>
<dbReference type="Pfam" id="PF08214">
    <property type="entry name" value="HAT_KAT11"/>
    <property type="match status" value="1"/>
</dbReference>
<dbReference type="InterPro" id="IPR000197">
    <property type="entry name" value="Znf_TAZ"/>
</dbReference>
<accession>H2YZW9</accession>
<dbReference type="InterPro" id="IPR013178">
    <property type="entry name" value="Histone_AcTrfase_Rtt109/CBP"/>
</dbReference>
<dbReference type="SMART" id="SM00551">
    <property type="entry name" value="ZnF_TAZ"/>
    <property type="match status" value="1"/>
</dbReference>
<feature type="domain" description="CBP/p300-type HAT" evidence="19">
    <location>
        <begin position="1"/>
        <end position="359"/>
    </location>
</feature>
<protein>
    <recommendedName>
        <fullName evidence="2">histone acetyltransferase</fullName>
        <ecNumber evidence="2">2.3.1.48</ecNumber>
    </recommendedName>
</protein>